<keyword evidence="1" id="KW-0812">Transmembrane</keyword>
<evidence type="ECO:0000313" key="3">
    <source>
        <dbReference type="EMBL" id="SAL96651.1"/>
    </source>
</evidence>
<protein>
    <recommendedName>
        <fullName evidence="2">Ndc10 domain-containing protein</fullName>
    </recommendedName>
</protein>
<dbReference type="GO" id="GO:0003677">
    <property type="term" value="F:DNA binding"/>
    <property type="evidence" value="ECO:0007669"/>
    <property type="project" value="InterPro"/>
</dbReference>
<feature type="domain" description="Ndc10" evidence="2">
    <location>
        <begin position="4"/>
        <end position="89"/>
    </location>
</feature>
<evidence type="ECO:0000313" key="4">
    <source>
        <dbReference type="Proteomes" id="UP000078561"/>
    </source>
</evidence>
<evidence type="ECO:0000259" key="2">
    <source>
        <dbReference type="Pfam" id="PF16787"/>
    </source>
</evidence>
<dbReference type="EMBL" id="LT551165">
    <property type="protein sequence ID" value="SAL96651.1"/>
    <property type="molecule type" value="Genomic_DNA"/>
</dbReference>
<gene>
    <name evidence="3" type="primary">ABSGL_02067.1 scaffold 2596</name>
</gene>
<dbReference type="InterPro" id="IPR031872">
    <property type="entry name" value="NDC10_II"/>
</dbReference>
<dbReference type="Proteomes" id="UP000078561">
    <property type="component" value="Unassembled WGS sequence"/>
</dbReference>
<dbReference type="OrthoDB" id="120763at2759"/>
<sequence length="171" mass="19563">MAGFHTNNRSFYLARAALNPPTCICKAIDEWHDRLAAKELSPDDPIEPTVAANVFVQVTMMLRKTFIRNSVLIMELRPCHPIWQHSIFSVVACSLWYVRDLLQIEAQEHDSAHTLLQQCVPMPSGFETPIGYKFIFIAVLLFCSFFPSSILFCLHCHSPYSTTSNERTNER</sequence>
<keyword evidence="1" id="KW-0472">Membrane</keyword>
<proteinExistence type="predicted"/>
<keyword evidence="4" id="KW-1185">Reference proteome</keyword>
<dbReference type="InParanoid" id="A0A168LEX4"/>
<evidence type="ECO:0000256" key="1">
    <source>
        <dbReference type="SAM" id="Phobius"/>
    </source>
</evidence>
<reference evidence="3" key="1">
    <citation type="submission" date="2016-04" db="EMBL/GenBank/DDBJ databases">
        <authorList>
            <person name="Evans L.H."/>
            <person name="Alamgir A."/>
            <person name="Owens N."/>
            <person name="Weber N.D."/>
            <person name="Virtaneva K."/>
            <person name="Barbian K."/>
            <person name="Babar A."/>
            <person name="Rosenke K."/>
        </authorList>
    </citation>
    <scope>NUCLEOTIDE SEQUENCE [LARGE SCALE GENOMIC DNA]</scope>
    <source>
        <strain evidence="3">CBS 101.48</strain>
    </source>
</reference>
<accession>A0A168LEX4</accession>
<name>A0A168LEX4_ABSGL</name>
<dbReference type="Gene3D" id="1.10.443.20">
    <property type="entry name" value="Centromere DNA-binding protein complex CBF3 subunit, domain 2"/>
    <property type="match status" value="1"/>
</dbReference>
<dbReference type="InterPro" id="IPR038279">
    <property type="entry name" value="Ndc10_dom2_sf"/>
</dbReference>
<keyword evidence="1" id="KW-1133">Transmembrane helix</keyword>
<dbReference type="Pfam" id="PF16787">
    <property type="entry name" value="NDC10_II"/>
    <property type="match status" value="1"/>
</dbReference>
<dbReference type="AlphaFoldDB" id="A0A168LEX4"/>
<feature type="transmembrane region" description="Helical" evidence="1">
    <location>
        <begin position="130"/>
        <end position="154"/>
    </location>
</feature>
<organism evidence="3">
    <name type="scientific">Absidia glauca</name>
    <name type="common">Pin mould</name>
    <dbReference type="NCBI Taxonomy" id="4829"/>
    <lineage>
        <taxon>Eukaryota</taxon>
        <taxon>Fungi</taxon>
        <taxon>Fungi incertae sedis</taxon>
        <taxon>Mucoromycota</taxon>
        <taxon>Mucoromycotina</taxon>
        <taxon>Mucoromycetes</taxon>
        <taxon>Mucorales</taxon>
        <taxon>Cunninghamellaceae</taxon>
        <taxon>Absidia</taxon>
    </lineage>
</organism>